<name>A0A0F7L6J2_9VIRU</name>
<reference evidence="2" key="2">
    <citation type="submission" date="2015-03" db="EMBL/GenBank/DDBJ databases">
        <authorList>
            <person name="Chow C.-E.T."/>
            <person name="Winget D.M."/>
            <person name="White R.A.III."/>
            <person name="Hallam S.J."/>
            <person name="Suttle C.A."/>
        </authorList>
    </citation>
    <scope>NUCLEOTIDE SEQUENCE</scope>
    <source>
        <strain evidence="2">Anoxic2_5</strain>
    </source>
</reference>
<organism evidence="2">
    <name type="scientific">uncultured marine virus</name>
    <dbReference type="NCBI Taxonomy" id="186617"/>
    <lineage>
        <taxon>Viruses</taxon>
        <taxon>environmental samples</taxon>
    </lineage>
</organism>
<protein>
    <submittedName>
        <fullName evidence="2">Uncharacterized protein</fullName>
    </submittedName>
</protein>
<evidence type="ECO:0000256" key="1">
    <source>
        <dbReference type="SAM" id="MobiDB-lite"/>
    </source>
</evidence>
<reference evidence="2" key="1">
    <citation type="journal article" date="2015" name="Front. Microbiol.">
        <title>Combining genomic sequencing methods to explore viral diversity and reveal potential virus-host interactions.</title>
        <authorList>
            <person name="Chow C.E."/>
            <person name="Winget D.M."/>
            <person name="White R.A.III."/>
            <person name="Hallam S.J."/>
            <person name="Suttle C.A."/>
        </authorList>
    </citation>
    <scope>NUCLEOTIDE SEQUENCE</scope>
    <source>
        <strain evidence="2">Anoxic2_5</strain>
    </source>
</reference>
<proteinExistence type="predicted"/>
<dbReference type="EMBL" id="KR029589">
    <property type="protein sequence ID" value="AKH47102.1"/>
    <property type="molecule type" value="Genomic_DNA"/>
</dbReference>
<evidence type="ECO:0000313" key="2">
    <source>
        <dbReference type="EMBL" id="AKH47102.1"/>
    </source>
</evidence>
<sequence>MRRPFLRLAYPLRQSAQGTSRQTPGPLHCGHTTGVGALFASRRCTHSRTASLSSSWMPSSNSDP</sequence>
<feature type="region of interest" description="Disordered" evidence="1">
    <location>
        <begin position="9"/>
        <end position="29"/>
    </location>
</feature>
<accession>A0A0F7L6J2</accession>
<feature type="compositionally biased region" description="Polar residues" evidence="1">
    <location>
        <begin position="14"/>
        <end position="23"/>
    </location>
</feature>